<dbReference type="PROSITE" id="PS50110">
    <property type="entry name" value="RESPONSE_REGULATORY"/>
    <property type="match status" value="1"/>
</dbReference>
<dbReference type="InterPro" id="IPR011006">
    <property type="entry name" value="CheY-like_superfamily"/>
</dbReference>
<dbReference type="CDD" id="cd00156">
    <property type="entry name" value="REC"/>
    <property type="match status" value="1"/>
</dbReference>
<dbReference type="RefSeq" id="WP_281792241.1">
    <property type="nucleotide sequence ID" value="NZ_BSDR01000001.1"/>
</dbReference>
<dbReference type="Proteomes" id="UP001144372">
    <property type="component" value="Unassembled WGS sequence"/>
</dbReference>
<dbReference type="InterPro" id="IPR039420">
    <property type="entry name" value="WalR-like"/>
</dbReference>
<dbReference type="GO" id="GO:0000156">
    <property type="term" value="F:phosphorelay response regulator activity"/>
    <property type="evidence" value="ECO:0007669"/>
    <property type="project" value="TreeGrafter"/>
</dbReference>
<dbReference type="SUPFAM" id="SSF52172">
    <property type="entry name" value="CheY-like"/>
    <property type="match status" value="1"/>
</dbReference>
<feature type="domain" description="Response regulatory" evidence="5">
    <location>
        <begin position="5"/>
        <end position="119"/>
    </location>
</feature>
<organism evidence="6 7">
    <name type="scientific">Desulforhabdus amnigena</name>
    <dbReference type="NCBI Taxonomy" id="40218"/>
    <lineage>
        <taxon>Bacteria</taxon>
        <taxon>Pseudomonadati</taxon>
        <taxon>Thermodesulfobacteriota</taxon>
        <taxon>Syntrophobacteria</taxon>
        <taxon>Syntrophobacterales</taxon>
        <taxon>Syntrophobacteraceae</taxon>
        <taxon>Desulforhabdus</taxon>
    </lineage>
</organism>
<feature type="modified residue" description="4-aspartylphosphate" evidence="4">
    <location>
        <position position="54"/>
    </location>
</feature>
<keyword evidence="3" id="KW-0238">DNA-binding</keyword>
<dbReference type="SMART" id="SM00448">
    <property type="entry name" value="REC"/>
    <property type="match status" value="1"/>
</dbReference>
<comment type="caution">
    <text evidence="6">The sequence shown here is derived from an EMBL/GenBank/DDBJ whole genome shotgun (WGS) entry which is preliminary data.</text>
</comment>
<accession>A0A9W6CVD3</accession>
<evidence type="ECO:0000313" key="6">
    <source>
        <dbReference type="EMBL" id="GLI33224.1"/>
    </source>
</evidence>
<dbReference type="GO" id="GO:0005829">
    <property type="term" value="C:cytosol"/>
    <property type="evidence" value="ECO:0007669"/>
    <property type="project" value="TreeGrafter"/>
</dbReference>
<gene>
    <name evidence="6" type="ORF">DAMNIGENAA_06570</name>
</gene>
<keyword evidence="2" id="KW-0902">Two-component regulatory system</keyword>
<keyword evidence="1 4" id="KW-0597">Phosphoprotein</keyword>
<evidence type="ECO:0000259" key="5">
    <source>
        <dbReference type="PROSITE" id="PS50110"/>
    </source>
</evidence>
<name>A0A9W6CVD3_9BACT</name>
<dbReference type="GO" id="GO:0000976">
    <property type="term" value="F:transcription cis-regulatory region binding"/>
    <property type="evidence" value="ECO:0007669"/>
    <property type="project" value="TreeGrafter"/>
</dbReference>
<reference evidence="6" key="1">
    <citation type="submission" date="2022-12" db="EMBL/GenBank/DDBJ databases">
        <title>Reference genome sequencing for broad-spectrum identification of bacterial and archaeal isolates by mass spectrometry.</title>
        <authorList>
            <person name="Sekiguchi Y."/>
            <person name="Tourlousse D.M."/>
        </authorList>
    </citation>
    <scope>NUCLEOTIDE SEQUENCE</scope>
    <source>
        <strain evidence="6">ASRB1</strain>
    </source>
</reference>
<dbReference type="InterPro" id="IPR001789">
    <property type="entry name" value="Sig_transdc_resp-reg_receiver"/>
</dbReference>
<evidence type="ECO:0000256" key="2">
    <source>
        <dbReference type="ARBA" id="ARBA00023012"/>
    </source>
</evidence>
<evidence type="ECO:0000313" key="7">
    <source>
        <dbReference type="Proteomes" id="UP001144372"/>
    </source>
</evidence>
<dbReference type="Gene3D" id="3.40.50.2300">
    <property type="match status" value="1"/>
</dbReference>
<proteinExistence type="predicted"/>
<dbReference type="AlphaFoldDB" id="A0A9W6CVD3"/>
<dbReference type="Pfam" id="PF00072">
    <property type="entry name" value="Response_reg"/>
    <property type="match status" value="1"/>
</dbReference>
<dbReference type="GO" id="GO:0032993">
    <property type="term" value="C:protein-DNA complex"/>
    <property type="evidence" value="ECO:0007669"/>
    <property type="project" value="TreeGrafter"/>
</dbReference>
<dbReference type="EMBL" id="BSDR01000001">
    <property type="protein sequence ID" value="GLI33224.1"/>
    <property type="molecule type" value="Genomic_DNA"/>
</dbReference>
<evidence type="ECO:0000256" key="1">
    <source>
        <dbReference type="ARBA" id="ARBA00022553"/>
    </source>
</evidence>
<keyword evidence="7" id="KW-1185">Reference proteome</keyword>
<evidence type="ECO:0000256" key="3">
    <source>
        <dbReference type="ARBA" id="ARBA00023125"/>
    </source>
</evidence>
<sequence>MSKWKVLLVDDEVEFVTTLSERLNLRGVHAQTAFDGEEALRCLEEDPPQVVVLDMMMPGLGGLEVLQRIRKEYPQIPVILLTGHSSTRDGMEGMRLGAFDYLMKPLNIGELIEKIGKALESVGGK</sequence>
<protein>
    <submittedName>
        <fullName evidence="6">Response regulator</fullName>
    </submittedName>
</protein>
<dbReference type="PANTHER" id="PTHR48111">
    <property type="entry name" value="REGULATOR OF RPOS"/>
    <property type="match status" value="1"/>
</dbReference>
<dbReference type="PANTHER" id="PTHR48111:SF40">
    <property type="entry name" value="PHOSPHATE REGULON TRANSCRIPTIONAL REGULATORY PROTEIN PHOB"/>
    <property type="match status" value="1"/>
</dbReference>
<dbReference type="GO" id="GO:0006355">
    <property type="term" value="P:regulation of DNA-templated transcription"/>
    <property type="evidence" value="ECO:0007669"/>
    <property type="project" value="TreeGrafter"/>
</dbReference>
<evidence type="ECO:0000256" key="4">
    <source>
        <dbReference type="PROSITE-ProRule" id="PRU00169"/>
    </source>
</evidence>